<reference evidence="1 2" key="1">
    <citation type="submission" date="2024-09" db="EMBL/GenBank/DDBJ databases">
        <authorList>
            <person name="Sun Q."/>
            <person name="Mori K."/>
        </authorList>
    </citation>
    <scope>NUCLEOTIDE SEQUENCE [LARGE SCALE GENOMIC DNA]</scope>
    <source>
        <strain evidence="1 2">JCM 1334</strain>
    </source>
</reference>
<organism evidence="1 2">
    <name type="scientific">Arthrobacter ramosus</name>
    <dbReference type="NCBI Taxonomy" id="1672"/>
    <lineage>
        <taxon>Bacteria</taxon>
        <taxon>Bacillati</taxon>
        <taxon>Actinomycetota</taxon>
        <taxon>Actinomycetes</taxon>
        <taxon>Micrococcales</taxon>
        <taxon>Micrococcaceae</taxon>
        <taxon>Arthrobacter</taxon>
    </lineage>
</organism>
<evidence type="ECO:0000313" key="1">
    <source>
        <dbReference type="EMBL" id="MFB9820429.1"/>
    </source>
</evidence>
<accession>A0ABV5Y1H9</accession>
<comment type="caution">
    <text evidence="1">The sequence shown here is derived from an EMBL/GenBank/DDBJ whole genome shotgun (WGS) entry which is preliminary data.</text>
</comment>
<protein>
    <submittedName>
        <fullName evidence="1">Uncharacterized protein</fullName>
    </submittedName>
</protein>
<name>A0ABV5Y1H9_ARTRM</name>
<dbReference type="Proteomes" id="UP001589702">
    <property type="component" value="Unassembled WGS sequence"/>
</dbReference>
<keyword evidence="2" id="KW-1185">Reference proteome</keyword>
<sequence length="281" mass="27827">MPSIPELFHSPLRIVRAGAKVLLAGLLLVTLTSGVVLAASSNGNGNQSTPKGITLQLAPSSRSVTQGTSASYNVVVQPTGGFAGNVSLTISGLPAGATASFSPAVVAAGPGSASSNLVVSTTSATPLGTYSLSLKGTSGTQQSAVVVASLTVTAGQHQTFTISGGPTGLLAPGYGVSINLQLANPGNSSLNVTGLTVSVTGITRTAQAVANNRPCNPSDYVITQFSGSYPIAAPPGNSSLSTSGIPANQWPQIKMLNSSLNQDGCKGATLQLSYSGTGQGN</sequence>
<dbReference type="RefSeq" id="WP_234750839.1">
    <property type="nucleotide sequence ID" value="NZ_BAAAWN010000001.1"/>
</dbReference>
<gene>
    <name evidence="1" type="ORF">ACFFP1_13090</name>
</gene>
<proteinExistence type="predicted"/>
<dbReference type="EMBL" id="JBHMBC010000021">
    <property type="protein sequence ID" value="MFB9820429.1"/>
    <property type="molecule type" value="Genomic_DNA"/>
</dbReference>
<evidence type="ECO:0000313" key="2">
    <source>
        <dbReference type="Proteomes" id="UP001589702"/>
    </source>
</evidence>